<keyword evidence="1" id="KW-0732">Signal</keyword>
<dbReference type="RefSeq" id="XP_030998026.1">
    <property type="nucleotide sequence ID" value="XM_031138321.1"/>
</dbReference>
<proteinExistence type="predicted"/>
<dbReference type="Proteomes" id="UP000319257">
    <property type="component" value="Unassembled WGS sequence"/>
</dbReference>
<name>A0A507AZP8_9PEZI</name>
<dbReference type="AlphaFoldDB" id="A0A507AZP8"/>
<organism evidence="2 3">
    <name type="scientific">Thyridium curvatum</name>
    <dbReference type="NCBI Taxonomy" id="1093900"/>
    <lineage>
        <taxon>Eukaryota</taxon>
        <taxon>Fungi</taxon>
        <taxon>Dikarya</taxon>
        <taxon>Ascomycota</taxon>
        <taxon>Pezizomycotina</taxon>
        <taxon>Sordariomycetes</taxon>
        <taxon>Sordariomycetidae</taxon>
        <taxon>Thyridiales</taxon>
        <taxon>Thyridiaceae</taxon>
        <taxon>Thyridium</taxon>
    </lineage>
</organism>
<dbReference type="InParanoid" id="A0A507AZP8"/>
<accession>A0A507AZP8</accession>
<dbReference type="GeneID" id="41971411"/>
<evidence type="ECO:0000313" key="3">
    <source>
        <dbReference type="Proteomes" id="UP000319257"/>
    </source>
</evidence>
<dbReference type="InterPro" id="IPR010916">
    <property type="entry name" value="TonB_box_CS"/>
</dbReference>
<keyword evidence="3" id="KW-1185">Reference proteome</keyword>
<feature type="signal peptide" evidence="1">
    <location>
        <begin position="1"/>
        <end position="23"/>
    </location>
</feature>
<dbReference type="EMBL" id="SKBQ01000018">
    <property type="protein sequence ID" value="TPX16315.1"/>
    <property type="molecule type" value="Genomic_DNA"/>
</dbReference>
<gene>
    <name evidence="2" type="ORF">E0L32_003964</name>
</gene>
<evidence type="ECO:0000313" key="2">
    <source>
        <dbReference type="EMBL" id="TPX16315.1"/>
    </source>
</evidence>
<dbReference type="PROSITE" id="PS00430">
    <property type="entry name" value="TONB_DEPENDENT_REC_1"/>
    <property type="match status" value="1"/>
</dbReference>
<feature type="chain" id="PRO_5021421774" evidence="1">
    <location>
        <begin position="24"/>
        <end position="109"/>
    </location>
</feature>
<reference evidence="2 3" key="1">
    <citation type="submission" date="2019-06" db="EMBL/GenBank/DDBJ databases">
        <title>Draft genome sequence of the filamentous fungus Phialemoniopsis curvata isolated from diesel fuel.</title>
        <authorList>
            <person name="Varaljay V.A."/>
            <person name="Lyon W.J."/>
            <person name="Crouch A.L."/>
            <person name="Drake C.E."/>
            <person name="Hollomon J.M."/>
            <person name="Nadeau L.J."/>
            <person name="Nunn H.S."/>
            <person name="Stevenson B.S."/>
            <person name="Bojanowski C.L."/>
            <person name="Crookes-Goodson W.J."/>
        </authorList>
    </citation>
    <scope>NUCLEOTIDE SEQUENCE [LARGE SCALE GENOMIC DNA]</scope>
    <source>
        <strain evidence="2 3">D216</strain>
    </source>
</reference>
<evidence type="ECO:0000256" key="1">
    <source>
        <dbReference type="SAM" id="SignalP"/>
    </source>
</evidence>
<sequence length="109" mass="11393">MLPSQITALATILLAGVSTAAVAAPGQALSPSLCIDGEVKTVTAQEALEQYGMAGAVNLDDFPTISSEDSVQVCAKGWAPAQVRERANLCPPNCYKNCGKLIWPWAIFG</sequence>
<protein>
    <submittedName>
        <fullName evidence="2">Uncharacterized protein</fullName>
    </submittedName>
</protein>
<comment type="caution">
    <text evidence="2">The sequence shown here is derived from an EMBL/GenBank/DDBJ whole genome shotgun (WGS) entry which is preliminary data.</text>
</comment>